<dbReference type="Gene3D" id="3.40.190.10">
    <property type="entry name" value="Periplasmic binding protein-like II"/>
    <property type="match status" value="1"/>
</dbReference>
<gene>
    <name evidence="4" type="ORF">DFP90_103136</name>
</gene>
<dbReference type="GO" id="GO:0015833">
    <property type="term" value="P:peptide transport"/>
    <property type="evidence" value="ECO:0007669"/>
    <property type="project" value="TreeGrafter"/>
</dbReference>
<dbReference type="Pfam" id="PF00496">
    <property type="entry name" value="SBP_bac_5"/>
    <property type="match status" value="1"/>
</dbReference>
<comment type="caution">
    <text evidence="4">The sequence shown here is derived from an EMBL/GenBank/DDBJ whole genome shotgun (WGS) entry which is preliminary data.</text>
</comment>
<comment type="similarity">
    <text evidence="2">Belongs to the bacterial solute-binding protein 5 family.</text>
</comment>
<feature type="domain" description="Solute-binding protein family 5" evidence="3">
    <location>
        <begin position="108"/>
        <end position="512"/>
    </location>
</feature>
<dbReference type="GO" id="GO:1904680">
    <property type="term" value="F:peptide transmembrane transporter activity"/>
    <property type="evidence" value="ECO:0007669"/>
    <property type="project" value="TreeGrafter"/>
</dbReference>
<dbReference type="EMBL" id="QRDW01000003">
    <property type="protein sequence ID" value="RED51336.1"/>
    <property type="molecule type" value="Genomic_DNA"/>
</dbReference>
<keyword evidence="5" id="KW-1185">Reference proteome</keyword>
<evidence type="ECO:0000256" key="2">
    <source>
        <dbReference type="ARBA" id="ARBA00005695"/>
    </source>
</evidence>
<protein>
    <submittedName>
        <fullName evidence="4">Peptide/nickel transport system substrate-binding protein</fullName>
    </submittedName>
</protein>
<dbReference type="CDD" id="cd08500">
    <property type="entry name" value="PBP2_NikA_DppA_OppA_like_4"/>
    <property type="match status" value="1"/>
</dbReference>
<reference evidence="4 5" key="1">
    <citation type="submission" date="2018-07" db="EMBL/GenBank/DDBJ databases">
        <title>Genomic Encyclopedia of Type Strains, Phase III (KMG-III): the genomes of soil and plant-associated and newly described type strains.</title>
        <authorList>
            <person name="Whitman W."/>
        </authorList>
    </citation>
    <scope>NUCLEOTIDE SEQUENCE [LARGE SCALE GENOMIC DNA]</scope>
    <source>
        <strain evidence="4 5">CECT 8488</strain>
    </source>
</reference>
<organism evidence="4 5">
    <name type="scientific">Aestuariispira insulae</name>
    <dbReference type="NCBI Taxonomy" id="1461337"/>
    <lineage>
        <taxon>Bacteria</taxon>
        <taxon>Pseudomonadati</taxon>
        <taxon>Pseudomonadota</taxon>
        <taxon>Alphaproteobacteria</taxon>
        <taxon>Rhodospirillales</taxon>
        <taxon>Kiloniellaceae</taxon>
        <taxon>Aestuariispira</taxon>
    </lineage>
</organism>
<evidence type="ECO:0000313" key="5">
    <source>
        <dbReference type="Proteomes" id="UP000256845"/>
    </source>
</evidence>
<comment type="subcellular location">
    <subcellularLocation>
        <location evidence="1">Periplasm</location>
    </subcellularLocation>
</comment>
<evidence type="ECO:0000313" key="4">
    <source>
        <dbReference type="EMBL" id="RED51336.1"/>
    </source>
</evidence>
<dbReference type="PANTHER" id="PTHR30290:SF62">
    <property type="entry name" value="OLIGOPEPTIDE ABC TRANSPORTER, PERIPLASMIC OLIGOPEPTIDE-BINDING PROTEIN"/>
    <property type="match status" value="1"/>
</dbReference>
<dbReference type="InterPro" id="IPR000914">
    <property type="entry name" value="SBP_5_dom"/>
</dbReference>
<dbReference type="AlphaFoldDB" id="A0A3D9HR07"/>
<dbReference type="PANTHER" id="PTHR30290">
    <property type="entry name" value="PERIPLASMIC BINDING COMPONENT OF ABC TRANSPORTER"/>
    <property type="match status" value="1"/>
</dbReference>
<proteinExistence type="inferred from homology"/>
<evidence type="ECO:0000256" key="1">
    <source>
        <dbReference type="ARBA" id="ARBA00004418"/>
    </source>
</evidence>
<sequence>MNQAITPLRTAMAIVAFATIVILTVSQSPAQNFVSPPFLSDREADGQLPSVENRLPENPMVLNVRAMGLIPGRHGGTLRMAMQKSKDTRQMVVYGYARLVKYDRHFNIIPDILESVDEENGRIFTLHLRKGHKWSDGHPFTAEDFRYWWDDIANNKELYPAGPPARLKISGKFPKVEILDDHTVRYSWPSANPTFLPSLAQASPLYIYAPAHYLRQFHANHTDETVLNALVKEDGSKSWASLHNKVSKSYKNSNPDLPSLQPWVLAGDSDGQRFEFLRNAYFHRIDENRRQLPYIDRWIFSMTEKKLIPLKAATGEIDLQSRNLKFEDISLLKQNEDQYGFSTRLWRTGKGAHMALFPNLNHADENWRKILRDVRFRRALSLAINRYEINRVIYFGLAVEGQNTLLPASPLYKPEYRKRWTHFDLKQANELLDEMGLRERDGRGVRLMPNGEPLEIIVETADAGTEQPDVLQLIADSWLDAGIKLHIKPTSHDVLIPRIYSGQTLMTISSGWENGLATADMAPRDLAPVTQDHYQWPKWGQYIETGGKSGQEVDLPAGEELLRLYRRWFQADQRAERVAIWERMLDIQTDNVFTIGIVAGILQPVVVRDGLINVPEEGMWNWDPGAHFGVYDTDLFWFENGADRS</sequence>
<dbReference type="Proteomes" id="UP000256845">
    <property type="component" value="Unassembled WGS sequence"/>
</dbReference>
<dbReference type="RefSeq" id="WP_218044631.1">
    <property type="nucleotide sequence ID" value="NZ_QRDW01000003.1"/>
</dbReference>
<name>A0A3D9HR07_9PROT</name>
<dbReference type="Gene3D" id="3.10.105.10">
    <property type="entry name" value="Dipeptide-binding Protein, Domain 3"/>
    <property type="match status" value="1"/>
</dbReference>
<dbReference type="InterPro" id="IPR039424">
    <property type="entry name" value="SBP_5"/>
</dbReference>
<accession>A0A3D9HR07</accession>
<dbReference type="SUPFAM" id="SSF53850">
    <property type="entry name" value="Periplasmic binding protein-like II"/>
    <property type="match status" value="1"/>
</dbReference>
<evidence type="ECO:0000259" key="3">
    <source>
        <dbReference type="Pfam" id="PF00496"/>
    </source>
</evidence>